<evidence type="ECO:0008006" key="3">
    <source>
        <dbReference type="Google" id="ProtNLM"/>
    </source>
</evidence>
<reference evidence="1 2" key="1">
    <citation type="submission" date="2020-08" db="EMBL/GenBank/DDBJ databases">
        <authorList>
            <person name="Sun Q."/>
            <person name="Inoue M."/>
        </authorList>
    </citation>
    <scope>NUCLEOTIDE SEQUENCE [LARGE SCALE GENOMIC DNA]</scope>
    <source>
        <strain evidence="1 2">CCM 8938</strain>
    </source>
</reference>
<comment type="caution">
    <text evidence="1">The sequence shown here is derived from an EMBL/GenBank/DDBJ whole genome shotgun (WGS) entry which is preliminary data.</text>
</comment>
<proteinExistence type="predicted"/>
<keyword evidence="2" id="KW-1185">Reference proteome</keyword>
<protein>
    <recommendedName>
        <fullName evidence="3">Restriction endonuclease</fullName>
    </recommendedName>
</protein>
<dbReference type="RefSeq" id="WP_187072674.1">
    <property type="nucleotide sequence ID" value="NZ_JACRYL010000018.1"/>
</dbReference>
<evidence type="ECO:0000313" key="2">
    <source>
        <dbReference type="Proteomes" id="UP000652755"/>
    </source>
</evidence>
<evidence type="ECO:0000313" key="1">
    <source>
        <dbReference type="EMBL" id="MBC6112249.1"/>
    </source>
</evidence>
<dbReference type="Proteomes" id="UP000652755">
    <property type="component" value="Unassembled WGS sequence"/>
</dbReference>
<dbReference type="EMBL" id="JACRYL010000018">
    <property type="protein sequence ID" value="MBC6112249.1"/>
    <property type="molecule type" value="Genomic_DNA"/>
</dbReference>
<gene>
    <name evidence="1" type="ORF">H7U22_17640</name>
</gene>
<accession>A0ABR7KVV6</accession>
<sequence>MIPIEDIIKNYRTFDDATIQKIALNPKGLRKEIVDVLNDEIARRNLDLGLIEWVKVETDFYEGSEIERLTVDIKSTICTNCNLETELNGYRFNTIYSFIFGASTEVKHQIICAKCAHEKRLRSMFLTSICGWWSVHGLFATPISLISDLFLLNKPEKHSEEVINAFIEHNTGMLRRIEKRNGKLDSLIRRFNGIQQTDSEELFN</sequence>
<organism evidence="1 2">
    <name type="scientific">Pedobacter fastidiosus</name>
    <dbReference type="NCBI Taxonomy" id="2765361"/>
    <lineage>
        <taxon>Bacteria</taxon>
        <taxon>Pseudomonadati</taxon>
        <taxon>Bacteroidota</taxon>
        <taxon>Sphingobacteriia</taxon>
        <taxon>Sphingobacteriales</taxon>
        <taxon>Sphingobacteriaceae</taxon>
        <taxon>Pedobacter</taxon>
    </lineage>
</organism>
<name>A0ABR7KVV6_9SPHI</name>